<dbReference type="PROSITE" id="PS50850">
    <property type="entry name" value="MFS"/>
    <property type="match status" value="1"/>
</dbReference>
<dbReference type="InterPro" id="IPR005828">
    <property type="entry name" value="MFS_sugar_transport-like"/>
</dbReference>
<dbReference type="PANTHER" id="PTHR23511:SF34">
    <property type="entry name" value="SYNAPTIC VESICLE GLYCOPROTEIN 2"/>
    <property type="match status" value="1"/>
</dbReference>
<evidence type="ECO:0000259" key="8">
    <source>
        <dbReference type="PROSITE" id="PS50850"/>
    </source>
</evidence>
<evidence type="ECO:0000256" key="7">
    <source>
        <dbReference type="SAM" id="Phobius"/>
    </source>
</evidence>
<dbReference type="AlphaFoldDB" id="A0A7M5X5X2"/>
<dbReference type="GeneID" id="136814848"/>
<evidence type="ECO:0000256" key="4">
    <source>
        <dbReference type="ARBA" id="ARBA00022692"/>
    </source>
</evidence>
<evidence type="ECO:0000256" key="5">
    <source>
        <dbReference type="ARBA" id="ARBA00022989"/>
    </source>
</evidence>
<dbReference type="Pfam" id="PF00083">
    <property type="entry name" value="Sugar_tr"/>
    <property type="match status" value="1"/>
</dbReference>
<comment type="subcellular location">
    <subcellularLocation>
        <location evidence="1">Membrane</location>
        <topology evidence="1">Multi-pass membrane protein</topology>
    </subcellularLocation>
</comment>
<dbReference type="EnsemblMetazoa" id="CLYHEMT018305.1">
    <property type="protein sequence ID" value="CLYHEMP018305.1"/>
    <property type="gene ID" value="CLYHEMG018305"/>
</dbReference>
<keyword evidence="6 7" id="KW-0472">Membrane</keyword>
<dbReference type="InterPro" id="IPR020846">
    <property type="entry name" value="MFS_dom"/>
</dbReference>
<evidence type="ECO:0000313" key="10">
    <source>
        <dbReference type="Proteomes" id="UP000594262"/>
    </source>
</evidence>
<comment type="similarity">
    <text evidence="2">Belongs to the major facilitator superfamily.</text>
</comment>
<dbReference type="SUPFAM" id="SSF103473">
    <property type="entry name" value="MFS general substrate transporter"/>
    <property type="match status" value="1"/>
</dbReference>
<dbReference type="Gene3D" id="1.20.1250.20">
    <property type="entry name" value="MFS general substrate transporter like domains"/>
    <property type="match status" value="1"/>
</dbReference>
<dbReference type="Proteomes" id="UP000594262">
    <property type="component" value="Unplaced"/>
</dbReference>
<feature type="domain" description="Major facilitator superfamily (MFS) profile" evidence="8">
    <location>
        <begin position="18"/>
        <end position="447"/>
    </location>
</feature>
<dbReference type="PANTHER" id="PTHR23511">
    <property type="entry name" value="SYNAPTIC VESICLE GLYCOPROTEIN 2"/>
    <property type="match status" value="1"/>
</dbReference>
<sequence length="453" mass="50554">MRSFIEDLSSNNWFSIKIVFLATLTAISSGTVLFINALVAPDLQCEWGLTTFEVTSISIAFYAGEAFGSWYWGRIADIYGRKNTLIASTGSMLYFVLISAASQSFHIYLLLRFFVGAGFAGSFLLTVIYNTEFTKSTDHGKAVFWYNFVYTFGSLFSIGFSYWTLNNYGWRIYTLAVISPTIILLYFMIAYLPESIRFLQAQGRTSEALEVIKDACKTTKTALTKDMDLLNMNSNAPGKTQDSGYIQVLSKHWIKIFGLSFFGVPMFLSFYGLPFFIEYKLQHASSCTLMVNKTISPKCVPLTNGEILRSFFINLGYLPGAFIGYFMAEKIGRKILLNTTTGLLAVCYISQLICLPNAINYFLLFLSSGMSLSATCFIVLYAAELFPTNVRMTSTGIAASVWKICSILSPVLFQHLIYTNTTFVIVLMSAWSIVGAFGLCPLPETLGHGLKEF</sequence>
<dbReference type="InterPro" id="IPR036259">
    <property type="entry name" value="MFS_trans_sf"/>
</dbReference>
<dbReference type="GO" id="GO:0016020">
    <property type="term" value="C:membrane"/>
    <property type="evidence" value="ECO:0007669"/>
    <property type="project" value="UniProtKB-SubCell"/>
</dbReference>
<reference evidence="9" key="1">
    <citation type="submission" date="2021-01" db="UniProtKB">
        <authorList>
            <consortium name="EnsemblMetazoa"/>
        </authorList>
    </citation>
    <scope>IDENTIFICATION</scope>
</reference>
<evidence type="ECO:0000313" key="9">
    <source>
        <dbReference type="EnsemblMetazoa" id="CLYHEMP018305.1"/>
    </source>
</evidence>
<keyword evidence="3" id="KW-0813">Transport</keyword>
<feature type="transmembrane region" description="Helical" evidence="7">
    <location>
        <begin position="423"/>
        <end position="442"/>
    </location>
</feature>
<feature type="transmembrane region" description="Helical" evidence="7">
    <location>
        <begin position="47"/>
        <end position="72"/>
    </location>
</feature>
<feature type="transmembrane region" description="Helical" evidence="7">
    <location>
        <begin position="84"/>
        <end position="101"/>
    </location>
</feature>
<feature type="transmembrane region" description="Helical" evidence="7">
    <location>
        <begin position="359"/>
        <end position="383"/>
    </location>
</feature>
<organism evidence="9 10">
    <name type="scientific">Clytia hemisphaerica</name>
    <dbReference type="NCBI Taxonomy" id="252671"/>
    <lineage>
        <taxon>Eukaryota</taxon>
        <taxon>Metazoa</taxon>
        <taxon>Cnidaria</taxon>
        <taxon>Hydrozoa</taxon>
        <taxon>Hydroidolina</taxon>
        <taxon>Leptothecata</taxon>
        <taxon>Obeliida</taxon>
        <taxon>Clytiidae</taxon>
        <taxon>Clytia</taxon>
    </lineage>
</organism>
<feature type="transmembrane region" description="Helical" evidence="7">
    <location>
        <begin position="170"/>
        <end position="192"/>
    </location>
</feature>
<protein>
    <recommendedName>
        <fullName evidence="8">Major facilitator superfamily (MFS) profile domain-containing protein</fullName>
    </recommendedName>
</protein>
<dbReference type="RefSeq" id="XP_066927378.1">
    <property type="nucleotide sequence ID" value="XM_067071277.1"/>
</dbReference>
<feature type="transmembrane region" description="Helical" evidence="7">
    <location>
        <begin position="307"/>
        <end position="328"/>
    </location>
</feature>
<accession>A0A7M5X5X2</accession>
<proteinExistence type="inferred from homology"/>
<feature type="transmembrane region" description="Helical" evidence="7">
    <location>
        <begin position="395"/>
        <end position="417"/>
    </location>
</feature>
<evidence type="ECO:0000256" key="2">
    <source>
        <dbReference type="ARBA" id="ARBA00008335"/>
    </source>
</evidence>
<evidence type="ECO:0000256" key="1">
    <source>
        <dbReference type="ARBA" id="ARBA00004141"/>
    </source>
</evidence>
<dbReference type="GO" id="GO:0022857">
    <property type="term" value="F:transmembrane transporter activity"/>
    <property type="evidence" value="ECO:0007669"/>
    <property type="project" value="InterPro"/>
</dbReference>
<evidence type="ECO:0000256" key="6">
    <source>
        <dbReference type="ARBA" id="ARBA00023136"/>
    </source>
</evidence>
<evidence type="ECO:0000256" key="3">
    <source>
        <dbReference type="ARBA" id="ARBA00022448"/>
    </source>
</evidence>
<keyword evidence="5 7" id="KW-1133">Transmembrane helix</keyword>
<keyword evidence="4 7" id="KW-0812">Transmembrane</keyword>
<name>A0A7M5X5X2_9CNID</name>
<keyword evidence="10" id="KW-1185">Reference proteome</keyword>
<feature type="transmembrane region" description="Helical" evidence="7">
    <location>
        <begin position="143"/>
        <end position="164"/>
    </location>
</feature>
<feature type="transmembrane region" description="Helical" evidence="7">
    <location>
        <begin position="256"/>
        <end position="277"/>
    </location>
</feature>
<feature type="transmembrane region" description="Helical" evidence="7">
    <location>
        <begin position="107"/>
        <end position="131"/>
    </location>
</feature>
<feature type="transmembrane region" description="Helical" evidence="7">
    <location>
        <begin position="12"/>
        <end position="35"/>
    </location>
</feature>
<dbReference type="OrthoDB" id="3936150at2759"/>